<reference evidence="3" key="2">
    <citation type="journal article" date="2018" name="BMC Genomics">
        <title>Genomic insights into host adaptation between the wheat stripe rust pathogen (Puccinia striiformis f. sp. tritici) and the barley stripe rust pathogen (Puccinia striiformis f. sp. hordei).</title>
        <authorList>
            <person name="Xia C."/>
            <person name="Wang M."/>
            <person name="Yin C."/>
            <person name="Cornejo O.E."/>
            <person name="Hulbert S.H."/>
            <person name="Chen X."/>
        </authorList>
    </citation>
    <scope>NUCLEOTIDE SEQUENCE [LARGE SCALE GENOMIC DNA]</scope>
    <source>
        <strain evidence="3">93TX-2</strain>
    </source>
</reference>
<reference evidence="3" key="3">
    <citation type="journal article" date="2018" name="Mol. Plant Microbe Interact.">
        <title>Genome sequence resources for the wheat stripe rust pathogen (Puccinia striiformis f. sp. tritici) and the barley stripe rust pathogen (Puccinia striiformis f. sp. hordei).</title>
        <authorList>
            <person name="Xia C."/>
            <person name="Wang M."/>
            <person name="Yin C."/>
            <person name="Cornejo O.E."/>
            <person name="Hulbert S.H."/>
            <person name="Chen X."/>
        </authorList>
    </citation>
    <scope>NUCLEOTIDE SEQUENCE [LARGE SCALE GENOMIC DNA]</scope>
    <source>
        <strain evidence="3">93TX-2</strain>
    </source>
</reference>
<proteinExistence type="predicted"/>
<dbReference type="GO" id="GO:0036503">
    <property type="term" value="P:ERAD pathway"/>
    <property type="evidence" value="ECO:0007669"/>
    <property type="project" value="TreeGrafter"/>
</dbReference>
<feature type="region of interest" description="Disordered" evidence="1">
    <location>
        <begin position="106"/>
        <end position="177"/>
    </location>
</feature>
<sequence>MLNETESDPTLTIPKSSSSSLNKAHLTAYELSISKNTRNVFRIAMATYPDKFDWLSKAKVPSPLTPENHQLQINKSKDWNKKIKDKLKERDKIKSENEKLILQNQVESRKEELSKKQEKKATVIKHVNRLGGNGSGGSPSTPSRKLNHAANDTNLSEQQKLRLERERRARAAEARLQ</sequence>
<dbReference type="Proteomes" id="UP000238274">
    <property type="component" value="Unassembled WGS sequence"/>
</dbReference>
<feature type="compositionally biased region" description="Polar residues" evidence="1">
    <location>
        <begin position="8"/>
        <end position="22"/>
    </location>
</feature>
<dbReference type="VEuPathDB" id="FungiDB:PSHT_08886"/>
<comment type="caution">
    <text evidence="2">The sequence shown here is derived from an EMBL/GenBank/DDBJ whole genome shotgun (WGS) entry which is preliminary data.</text>
</comment>
<protein>
    <submittedName>
        <fullName evidence="2">Uncharacterized protein</fullName>
    </submittedName>
</protein>
<feature type="compositionally biased region" description="Basic and acidic residues" evidence="1">
    <location>
        <begin position="107"/>
        <end position="121"/>
    </location>
</feature>
<dbReference type="PANTHER" id="PTHR16036">
    <property type="entry name" value="ANKYRIN REPEAT AND ZINC FINGER DOMAIN-CONTAINING PROTEIN 1"/>
    <property type="match status" value="1"/>
</dbReference>
<keyword evidence="3" id="KW-1185">Reference proteome</keyword>
<evidence type="ECO:0000313" key="3">
    <source>
        <dbReference type="Proteomes" id="UP000238274"/>
    </source>
</evidence>
<evidence type="ECO:0000256" key="1">
    <source>
        <dbReference type="SAM" id="MobiDB-lite"/>
    </source>
</evidence>
<feature type="compositionally biased region" description="Basic and acidic residues" evidence="1">
    <location>
        <begin position="159"/>
        <end position="177"/>
    </location>
</feature>
<dbReference type="AlphaFoldDB" id="A0A2S4VK65"/>
<name>A0A2S4VK65_9BASI</name>
<dbReference type="EMBL" id="PKSM01000123">
    <property type="protein sequence ID" value="POW09942.1"/>
    <property type="molecule type" value="Genomic_DNA"/>
</dbReference>
<gene>
    <name evidence="2" type="ORF">PSHT_08886</name>
</gene>
<reference evidence="2 3" key="1">
    <citation type="submission" date="2017-12" db="EMBL/GenBank/DDBJ databases">
        <title>Gene loss provides genomic basis for host adaptation in cereal stripe rust fungi.</title>
        <authorList>
            <person name="Xia C."/>
        </authorList>
    </citation>
    <scope>NUCLEOTIDE SEQUENCE [LARGE SCALE GENOMIC DNA]</scope>
    <source>
        <strain evidence="2 3">93TX-2</strain>
    </source>
</reference>
<dbReference type="PANTHER" id="PTHR16036:SF2">
    <property type="entry name" value="TRNA ENDONUCLEASE ANKZF1"/>
    <property type="match status" value="1"/>
</dbReference>
<accession>A0A2S4VK65</accession>
<organism evidence="2 3">
    <name type="scientific">Puccinia striiformis</name>
    <dbReference type="NCBI Taxonomy" id="27350"/>
    <lineage>
        <taxon>Eukaryota</taxon>
        <taxon>Fungi</taxon>
        <taxon>Dikarya</taxon>
        <taxon>Basidiomycota</taxon>
        <taxon>Pucciniomycotina</taxon>
        <taxon>Pucciniomycetes</taxon>
        <taxon>Pucciniales</taxon>
        <taxon>Pucciniaceae</taxon>
        <taxon>Puccinia</taxon>
    </lineage>
</organism>
<dbReference type="OrthoDB" id="429841at2759"/>
<dbReference type="InterPro" id="IPR047139">
    <property type="entry name" value="ANKZ1/VMS1"/>
</dbReference>
<feature type="region of interest" description="Disordered" evidence="1">
    <location>
        <begin position="1"/>
        <end position="22"/>
    </location>
</feature>
<evidence type="ECO:0000313" key="2">
    <source>
        <dbReference type="EMBL" id="POW09942.1"/>
    </source>
</evidence>